<dbReference type="InterPro" id="IPR015168">
    <property type="entry name" value="SsuA/THI5"/>
</dbReference>
<gene>
    <name evidence="5" type="ORF">HL667_14965</name>
</gene>
<sequence length="324" mass="34271">MARAGNPVETSRVRVTIGGKAFLQYAPVTIAERLGFFKDAGLDPELLDVSGGSKALQALVAGSAELTAGAFDHTIQMQAKGQKIVGVVLFGRHPTFALALRKEKAAEYRDPSSLRGMKIGVTALGSQTQFMVEYIALRAGVSPTDISFISVGGGTGAVAAIRNGAVDAVVTGEPALTTLTAAGDVKLVADTRTNAGTIGIFGGLYPSGTIYVRSDFIERNPETIQAFALAMVRALQWIDRASVDEIADALPEEWAKPDRNIFIASIRGTRDMFSPDGRFSADGASTAFQVLSTVDPQLRGAKVDLAETFTNRFVEKALQTLASK</sequence>
<dbReference type="RefSeq" id="WP_172111737.1">
    <property type="nucleotide sequence ID" value="NZ_JABFDN010000004.1"/>
</dbReference>
<dbReference type="EMBL" id="JABFDN010000004">
    <property type="protein sequence ID" value="NPU66303.1"/>
    <property type="molecule type" value="Genomic_DNA"/>
</dbReference>
<evidence type="ECO:0000256" key="2">
    <source>
        <dbReference type="ARBA" id="ARBA00010742"/>
    </source>
</evidence>
<protein>
    <submittedName>
        <fullName evidence="5">ABC transporter substrate-binding protein</fullName>
    </submittedName>
</protein>
<evidence type="ECO:0000256" key="1">
    <source>
        <dbReference type="ARBA" id="ARBA00004418"/>
    </source>
</evidence>
<keyword evidence="3" id="KW-0732">Signal</keyword>
<dbReference type="Gene3D" id="3.40.190.10">
    <property type="entry name" value="Periplasmic binding protein-like II"/>
    <property type="match status" value="2"/>
</dbReference>
<evidence type="ECO:0000313" key="5">
    <source>
        <dbReference type="EMBL" id="NPU66303.1"/>
    </source>
</evidence>
<dbReference type="PANTHER" id="PTHR30024">
    <property type="entry name" value="ALIPHATIC SULFONATES-BINDING PROTEIN-RELATED"/>
    <property type="match status" value="1"/>
</dbReference>
<dbReference type="Proteomes" id="UP000886476">
    <property type="component" value="Unassembled WGS sequence"/>
</dbReference>
<dbReference type="Pfam" id="PF09084">
    <property type="entry name" value="NMT1"/>
    <property type="match status" value="1"/>
</dbReference>
<comment type="caution">
    <text evidence="5">The sequence shown here is derived from an EMBL/GenBank/DDBJ whole genome shotgun (WGS) entry which is preliminary data.</text>
</comment>
<accession>A0ABX2CDJ8</accession>
<organism evidence="5 6">
    <name type="scientific">Bradyrhizobium aeschynomenes</name>
    <dbReference type="NCBI Taxonomy" id="2734909"/>
    <lineage>
        <taxon>Bacteria</taxon>
        <taxon>Pseudomonadati</taxon>
        <taxon>Pseudomonadota</taxon>
        <taxon>Alphaproteobacteria</taxon>
        <taxon>Hyphomicrobiales</taxon>
        <taxon>Nitrobacteraceae</taxon>
        <taxon>Bradyrhizobium</taxon>
    </lineage>
</organism>
<comment type="similarity">
    <text evidence="2">Belongs to the bacterial solute-binding protein SsuA/TauA family.</text>
</comment>
<comment type="subcellular location">
    <subcellularLocation>
        <location evidence="1">Periplasm</location>
    </subcellularLocation>
</comment>
<evidence type="ECO:0000259" key="4">
    <source>
        <dbReference type="Pfam" id="PF09084"/>
    </source>
</evidence>
<name>A0ABX2CDJ8_9BRAD</name>
<feature type="domain" description="SsuA/THI5-like" evidence="4">
    <location>
        <begin position="24"/>
        <end position="238"/>
    </location>
</feature>
<evidence type="ECO:0000256" key="3">
    <source>
        <dbReference type="ARBA" id="ARBA00022729"/>
    </source>
</evidence>
<keyword evidence="6" id="KW-1185">Reference proteome</keyword>
<reference evidence="5" key="1">
    <citation type="submission" date="2020-05" db="EMBL/GenBank/DDBJ databases">
        <title>Nod-independent and nitrogen-fixing Bradyrhizobium aeschynomene sp. nov. isolated from nodules of Aeschynomene indica.</title>
        <authorList>
            <person name="Zhang Z."/>
        </authorList>
    </citation>
    <scope>NUCLEOTIDE SEQUENCE</scope>
    <source>
        <strain evidence="5">83012</strain>
    </source>
</reference>
<dbReference type="PANTHER" id="PTHR30024:SF47">
    <property type="entry name" value="TAURINE-BINDING PERIPLASMIC PROTEIN"/>
    <property type="match status" value="1"/>
</dbReference>
<proteinExistence type="inferred from homology"/>
<dbReference type="SUPFAM" id="SSF53850">
    <property type="entry name" value="Periplasmic binding protein-like II"/>
    <property type="match status" value="1"/>
</dbReference>
<evidence type="ECO:0000313" key="6">
    <source>
        <dbReference type="Proteomes" id="UP000886476"/>
    </source>
</evidence>